<dbReference type="STRING" id="60547.GCA_000751215_05362"/>
<dbReference type="InterPro" id="IPR016160">
    <property type="entry name" value="Ald_DH_CS_CYS"/>
</dbReference>
<proteinExistence type="inferred from homology"/>
<keyword evidence="3 5" id="KW-0560">Oxidoreductase</keyword>
<dbReference type="PROSITE" id="PS00687">
    <property type="entry name" value="ALDEHYDE_DEHYDR_GLU"/>
    <property type="match status" value="1"/>
</dbReference>
<dbReference type="RefSeq" id="WP_035937615.1">
    <property type="nucleotide sequence ID" value="NZ_CADFFX010000012.1"/>
</dbReference>
<comment type="similarity">
    <text evidence="2 5">Belongs to the aldehyde dehydrogenase family.</text>
</comment>
<dbReference type="InterPro" id="IPR016163">
    <property type="entry name" value="Ald_DH_C"/>
</dbReference>
<dbReference type="GO" id="GO:0009450">
    <property type="term" value="P:gamma-aminobutyric acid catabolic process"/>
    <property type="evidence" value="ECO:0007669"/>
    <property type="project" value="TreeGrafter"/>
</dbReference>
<dbReference type="PROSITE" id="PS00070">
    <property type="entry name" value="ALDEHYDE_DEHYDR_CYS"/>
    <property type="match status" value="1"/>
</dbReference>
<feature type="domain" description="Aldehyde dehydrogenase" evidence="6">
    <location>
        <begin position="11"/>
        <end position="471"/>
    </location>
</feature>
<name>A0A069PLH8_9BURK</name>
<dbReference type="EMBL" id="JFHC01000029">
    <property type="protein sequence ID" value="KDR41277.1"/>
    <property type="molecule type" value="Genomic_DNA"/>
</dbReference>
<dbReference type="Gene3D" id="3.40.309.10">
    <property type="entry name" value="Aldehyde Dehydrogenase, Chain A, domain 2"/>
    <property type="match status" value="1"/>
</dbReference>
<dbReference type="AlphaFoldDB" id="A0A069PLH8"/>
<dbReference type="FunFam" id="3.40.605.10:FF:000022">
    <property type="entry name" value="Aldehyde dehydrogenase A"/>
    <property type="match status" value="1"/>
</dbReference>
<dbReference type="Proteomes" id="UP000027466">
    <property type="component" value="Unassembled WGS sequence"/>
</dbReference>
<dbReference type="GO" id="GO:0004030">
    <property type="term" value="F:aldehyde dehydrogenase [NAD(P)+] activity"/>
    <property type="evidence" value="ECO:0007669"/>
    <property type="project" value="UniProtKB-ARBA"/>
</dbReference>
<dbReference type="FunFam" id="3.40.309.10:FF:000009">
    <property type="entry name" value="Aldehyde dehydrogenase A"/>
    <property type="match status" value="1"/>
</dbReference>
<evidence type="ECO:0000256" key="5">
    <source>
        <dbReference type="RuleBase" id="RU003345"/>
    </source>
</evidence>
<dbReference type="InterPro" id="IPR016162">
    <property type="entry name" value="Ald_DH_N"/>
</dbReference>
<evidence type="ECO:0000256" key="3">
    <source>
        <dbReference type="ARBA" id="ARBA00023002"/>
    </source>
</evidence>
<dbReference type="GO" id="GO:0016052">
    <property type="term" value="P:carbohydrate catabolic process"/>
    <property type="evidence" value="ECO:0007669"/>
    <property type="project" value="UniProtKB-ARBA"/>
</dbReference>
<dbReference type="InterPro" id="IPR015590">
    <property type="entry name" value="Aldehyde_DH_dom"/>
</dbReference>
<dbReference type="PANTHER" id="PTHR43353:SF5">
    <property type="entry name" value="SUCCINATE-SEMIALDEHYDE DEHYDROGENASE, MITOCHONDRIAL"/>
    <property type="match status" value="1"/>
</dbReference>
<evidence type="ECO:0000256" key="1">
    <source>
        <dbReference type="ARBA" id="ARBA00004921"/>
    </source>
</evidence>
<dbReference type="PANTHER" id="PTHR43353">
    <property type="entry name" value="SUCCINATE-SEMIALDEHYDE DEHYDROGENASE, MITOCHONDRIAL"/>
    <property type="match status" value="1"/>
</dbReference>
<comment type="pathway">
    <text evidence="1">Carbohydrate degradation.</text>
</comment>
<dbReference type="CDD" id="cd07088">
    <property type="entry name" value="ALDH_LactADH-AldA"/>
    <property type="match status" value="1"/>
</dbReference>
<dbReference type="GO" id="GO:0004777">
    <property type="term" value="F:succinate-semialdehyde dehydrogenase (NAD+) activity"/>
    <property type="evidence" value="ECO:0007669"/>
    <property type="project" value="TreeGrafter"/>
</dbReference>
<reference evidence="7 8" key="1">
    <citation type="submission" date="2014-03" db="EMBL/GenBank/DDBJ databases">
        <title>Draft Genome Sequences of Four Burkholderia Strains.</title>
        <authorList>
            <person name="Liu X.Y."/>
            <person name="Li C.X."/>
            <person name="Xu J.H."/>
        </authorList>
    </citation>
    <scope>NUCLEOTIDE SEQUENCE [LARGE SCALE GENOMIC DNA]</scope>
    <source>
        <strain evidence="7 8">DSM 50014</strain>
    </source>
</reference>
<evidence type="ECO:0000313" key="8">
    <source>
        <dbReference type="Proteomes" id="UP000027466"/>
    </source>
</evidence>
<dbReference type="InterPro" id="IPR050740">
    <property type="entry name" value="Aldehyde_DH_Superfamily"/>
</dbReference>
<dbReference type="InterPro" id="IPR029510">
    <property type="entry name" value="Ald_DH_CS_GLU"/>
</dbReference>
<evidence type="ECO:0000313" key="7">
    <source>
        <dbReference type="EMBL" id="KDR41277.1"/>
    </source>
</evidence>
<dbReference type="NCBIfam" id="NF007497">
    <property type="entry name" value="PRK10090.1"/>
    <property type="match status" value="1"/>
</dbReference>
<keyword evidence="8" id="KW-1185">Reference proteome</keyword>
<dbReference type="GO" id="GO:0042802">
    <property type="term" value="F:identical protein binding"/>
    <property type="evidence" value="ECO:0007669"/>
    <property type="project" value="UniProtKB-ARBA"/>
</dbReference>
<protein>
    <submittedName>
        <fullName evidence="7">Aldehyde dehydrogenase</fullName>
    </submittedName>
</protein>
<sequence length="480" mass="51500">MHRNFIDGSFVEHAGAEPIEVLNPASGKVISEIPNSPASAVEEAVAAAKRAQRAWGKRPAIERASFLRAIASRIRDSAEEIARVISEEQGKILPLARTEANFTADYLDYMAEWARRIEGEILSSDRANENIFLFRQPIGVIGGILPWNFPFFLIARKTAPALVTGNTIVIKPSEETPNNAALFTELLAQTGLPDGVFNLVYGNGANAGHALASHRDIGMVSFTGSVETGSMIMSAAAKNITKVNLELGGKAPAIVMQDADVDLAVRAIRDSRVINSGQVCNCAERIYVHRKVADEFVSKLAGAMRETTFGDPLGGAEVGMGPLINAAAARKVQGLVDRAVAGGAQVVTGGKTVERGGGLYFEPTVLAGCSHDMEIMRKEIFGPVAPVDIIDSLEEAIDKANDSDYGLTSSIYTGDIGYAMRACTDIRFGETYVNRENFEAMQGYHAGVRRSGIGGADGKHGLYEYTQTHVVYIQNPPERA</sequence>
<evidence type="ECO:0000256" key="2">
    <source>
        <dbReference type="ARBA" id="ARBA00009986"/>
    </source>
</evidence>
<dbReference type="GO" id="GO:0005829">
    <property type="term" value="C:cytosol"/>
    <property type="evidence" value="ECO:0007669"/>
    <property type="project" value="TreeGrafter"/>
</dbReference>
<accession>A0A069PLH8</accession>
<evidence type="ECO:0000256" key="4">
    <source>
        <dbReference type="PROSITE-ProRule" id="PRU10007"/>
    </source>
</evidence>
<feature type="active site" evidence="4">
    <location>
        <position position="246"/>
    </location>
</feature>
<evidence type="ECO:0000259" key="6">
    <source>
        <dbReference type="Pfam" id="PF00171"/>
    </source>
</evidence>
<dbReference type="InterPro" id="IPR016161">
    <property type="entry name" value="Ald_DH/histidinol_DH"/>
</dbReference>
<comment type="caution">
    <text evidence="7">The sequence shown here is derived from an EMBL/GenBank/DDBJ whole genome shotgun (WGS) entry which is preliminary data.</text>
</comment>
<organism evidence="7 8">
    <name type="scientific">Caballeronia glathei</name>
    <dbReference type="NCBI Taxonomy" id="60547"/>
    <lineage>
        <taxon>Bacteria</taxon>
        <taxon>Pseudomonadati</taxon>
        <taxon>Pseudomonadota</taxon>
        <taxon>Betaproteobacteria</taxon>
        <taxon>Burkholderiales</taxon>
        <taxon>Burkholderiaceae</taxon>
        <taxon>Caballeronia</taxon>
    </lineage>
</organism>
<dbReference type="Gene3D" id="3.40.605.10">
    <property type="entry name" value="Aldehyde Dehydrogenase, Chain A, domain 1"/>
    <property type="match status" value="1"/>
</dbReference>
<dbReference type="SUPFAM" id="SSF53720">
    <property type="entry name" value="ALDH-like"/>
    <property type="match status" value="1"/>
</dbReference>
<dbReference type="Pfam" id="PF00171">
    <property type="entry name" value="Aldedh"/>
    <property type="match status" value="1"/>
</dbReference>
<gene>
    <name evidence="7" type="ORF">BG61_18275</name>
</gene>